<comment type="function">
    <text evidence="1">Resistance to tetracycline by an active tetracycline efflux. This is an energy-dependent process that decreases the accumulation of the antibiotic in whole cells. This protein functions as a metal-tetracycline/H(+) antiporter.</text>
</comment>
<dbReference type="InterPro" id="IPR050171">
    <property type="entry name" value="MFS_Transporters"/>
</dbReference>
<keyword evidence="7 9" id="KW-1133">Transmembrane helix</keyword>
<dbReference type="InterPro" id="IPR001958">
    <property type="entry name" value="Tet-R_TetA/multi-R_MdtG-like"/>
</dbReference>
<dbReference type="InterPro" id="IPR020846">
    <property type="entry name" value="MFS_dom"/>
</dbReference>
<feature type="transmembrane region" description="Helical" evidence="9">
    <location>
        <begin position="51"/>
        <end position="72"/>
    </location>
</feature>
<sequence>MPSPPLWREPAAAALILCAALITMANSTISPALPGIEALYPNNPNAAMLTRLLVPAPSITAMAIAPFVGALADRFGRRPLLLGGLALYVVAGAAPLWPMSLEAIFVSRLVLGVAVALVLTTSAALVGDLFLGERRAGVLGLQISARNFGGMLGIVGAGMLASISTRLPFGIYISALLVLWITWRAVQDVPRVESKNTSTQEETRGWAVPLAAICALQMVTAMTFFIMPTQMPFYVQSLGHPPASSTGITMGTLTLAGALAALRYRALAGLLGSQRVLALGYGAMAIGFAILAPATGLLILTAGAAMVGVGFALVSPALPALALATAPDHRRGLALGALTTAVYLGQILSPFASQALIEGYGFAALYVTATVAAGALAVGAVLRRTSLD</sequence>
<dbReference type="PROSITE" id="PS00216">
    <property type="entry name" value="SUGAR_TRANSPORT_1"/>
    <property type="match status" value="1"/>
</dbReference>
<dbReference type="InterPro" id="IPR005829">
    <property type="entry name" value="Sugar_transporter_CS"/>
</dbReference>
<keyword evidence="5" id="KW-1003">Cell membrane</keyword>
<gene>
    <name evidence="11" type="ORF">ACMU_04640</name>
</gene>
<dbReference type="PANTHER" id="PTHR23517:SF13">
    <property type="entry name" value="MAJOR FACILITATOR SUPERFAMILY MFS_1"/>
    <property type="match status" value="1"/>
</dbReference>
<feature type="domain" description="Major facilitator superfamily (MFS) profile" evidence="10">
    <location>
        <begin position="11"/>
        <end position="386"/>
    </location>
</feature>
<dbReference type="PRINTS" id="PR01035">
    <property type="entry name" value="TCRTETA"/>
</dbReference>
<keyword evidence="8 9" id="KW-0472">Membrane</keyword>
<dbReference type="PROSITE" id="PS50850">
    <property type="entry name" value="MFS"/>
    <property type="match status" value="1"/>
</dbReference>
<evidence type="ECO:0000256" key="6">
    <source>
        <dbReference type="ARBA" id="ARBA00022692"/>
    </source>
</evidence>
<accession>A0A037ZEQ2</accession>
<dbReference type="RefSeq" id="WP_035262866.1">
    <property type="nucleotide sequence ID" value="NZ_JFKE01000013.1"/>
</dbReference>
<dbReference type="OrthoDB" id="9812221at2"/>
<feature type="transmembrane region" description="Helical" evidence="9">
    <location>
        <begin position="79"/>
        <end position="97"/>
    </location>
</feature>
<feature type="transmembrane region" description="Helical" evidence="9">
    <location>
        <begin position="169"/>
        <end position="186"/>
    </location>
</feature>
<dbReference type="Pfam" id="PF07690">
    <property type="entry name" value="MFS_1"/>
    <property type="match status" value="1"/>
</dbReference>
<evidence type="ECO:0000256" key="2">
    <source>
        <dbReference type="ARBA" id="ARBA00004651"/>
    </source>
</evidence>
<organism evidence="11 12">
    <name type="scientific">Actibacterium mucosum KCTC 23349</name>
    <dbReference type="NCBI Taxonomy" id="1454373"/>
    <lineage>
        <taxon>Bacteria</taxon>
        <taxon>Pseudomonadati</taxon>
        <taxon>Pseudomonadota</taxon>
        <taxon>Alphaproteobacteria</taxon>
        <taxon>Rhodobacterales</taxon>
        <taxon>Roseobacteraceae</taxon>
        <taxon>Actibacterium</taxon>
    </lineage>
</organism>
<evidence type="ECO:0000256" key="3">
    <source>
        <dbReference type="ARBA" id="ARBA00007520"/>
    </source>
</evidence>
<dbReference type="InterPro" id="IPR036259">
    <property type="entry name" value="MFS_trans_sf"/>
</dbReference>
<feature type="transmembrane region" description="Helical" evidence="9">
    <location>
        <begin position="305"/>
        <end position="326"/>
    </location>
</feature>
<evidence type="ECO:0000256" key="5">
    <source>
        <dbReference type="ARBA" id="ARBA00022475"/>
    </source>
</evidence>
<evidence type="ECO:0000256" key="8">
    <source>
        <dbReference type="ARBA" id="ARBA00023136"/>
    </source>
</evidence>
<evidence type="ECO:0000256" key="7">
    <source>
        <dbReference type="ARBA" id="ARBA00022989"/>
    </source>
</evidence>
<dbReference type="InterPro" id="IPR011701">
    <property type="entry name" value="MFS"/>
</dbReference>
<dbReference type="CDD" id="cd17473">
    <property type="entry name" value="MFS_arabinose_efflux_permease_like"/>
    <property type="match status" value="1"/>
</dbReference>
<evidence type="ECO:0000256" key="9">
    <source>
        <dbReference type="SAM" id="Phobius"/>
    </source>
</evidence>
<feature type="transmembrane region" description="Helical" evidence="9">
    <location>
        <begin position="143"/>
        <end position="163"/>
    </location>
</feature>
<dbReference type="EMBL" id="JFKE01000013">
    <property type="protein sequence ID" value="KAJ53996.1"/>
    <property type="molecule type" value="Genomic_DNA"/>
</dbReference>
<protein>
    <recommendedName>
        <fullName evidence="10">Major facilitator superfamily (MFS) profile domain-containing protein</fullName>
    </recommendedName>
</protein>
<keyword evidence="4" id="KW-0813">Transport</keyword>
<dbReference type="GO" id="GO:0022857">
    <property type="term" value="F:transmembrane transporter activity"/>
    <property type="evidence" value="ECO:0007669"/>
    <property type="project" value="InterPro"/>
</dbReference>
<feature type="transmembrane region" description="Helical" evidence="9">
    <location>
        <begin position="276"/>
        <end position="299"/>
    </location>
</feature>
<feature type="transmembrane region" description="Helical" evidence="9">
    <location>
        <begin position="206"/>
        <end position="227"/>
    </location>
</feature>
<feature type="transmembrane region" description="Helical" evidence="9">
    <location>
        <begin position="333"/>
        <end position="357"/>
    </location>
</feature>
<dbReference type="AlphaFoldDB" id="A0A037ZEQ2"/>
<keyword evidence="12" id="KW-1185">Reference proteome</keyword>
<dbReference type="Proteomes" id="UP000026249">
    <property type="component" value="Unassembled WGS sequence"/>
</dbReference>
<feature type="transmembrane region" description="Helical" evidence="9">
    <location>
        <begin position="247"/>
        <end position="264"/>
    </location>
</feature>
<reference evidence="11 12" key="1">
    <citation type="submission" date="2014-03" db="EMBL/GenBank/DDBJ databases">
        <title>Draft Genome Sequence of Actibacterium mucosum KCTC 23349, a Marine Alphaproteobacterium with Complex Ionic Requirements Isolated from Mediterranean Seawater at Malvarrosa Beach, Valencia, Spain.</title>
        <authorList>
            <person name="Arahal D.R."/>
            <person name="Shao Z."/>
            <person name="Lai Q."/>
            <person name="Pujalte M.J."/>
        </authorList>
    </citation>
    <scope>NUCLEOTIDE SEQUENCE [LARGE SCALE GENOMIC DNA]</scope>
    <source>
        <strain evidence="11 12">KCTC 23349</strain>
    </source>
</reference>
<comment type="similarity">
    <text evidence="3">Belongs to the major facilitator superfamily. TCR/Tet family.</text>
</comment>
<evidence type="ECO:0000256" key="1">
    <source>
        <dbReference type="ARBA" id="ARBA00003279"/>
    </source>
</evidence>
<dbReference type="Gene3D" id="1.20.1250.20">
    <property type="entry name" value="MFS general substrate transporter like domains"/>
    <property type="match status" value="1"/>
</dbReference>
<evidence type="ECO:0000313" key="12">
    <source>
        <dbReference type="Proteomes" id="UP000026249"/>
    </source>
</evidence>
<comment type="subcellular location">
    <subcellularLocation>
        <location evidence="2">Cell membrane</location>
        <topology evidence="2">Multi-pass membrane protein</topology>
    </subcellularLocation>
</comment>
<comment type="caution">
    <text evidence="11">The sequence shown here is derived from an EMBL/GenBank/DDBJ whole genome shotgun (WGS) entry which is preliminary data.</text>
</comment>
<name>A0A037ZEQ2_9RHOB</name>
<evidence type="ECO:0000259" key="10">
    <source>
        <dbReference type="PROSITE" id="PS50850"/>
    </source>
</evidence>
<dbReference type="GO" id="GO:0005886">
    <property type="term" value="C:plasma membrane"/>
    <property type="evidence" value="ECO:0007669"/>
    <property type="project" value="UniProtKB-SubCell"/>
</dbReference>
<dbReference type="STRING" id="1454373.ACMU_04640"/>
<dbReference type="PANTHER" id="PTHR23517">
    <property type="entry name" value="RESISTANCE PROTEIN MDTM, PUTATIVE-RELATED-RELATED"/>
    <property type="match status" value="1"/>
</dbReference>
<evidence type="ECO:0000256" key="4">
    <source>
        <dbReference type="ARBA" id="ARBA00022448"/>
    </source>
</evidence>
<dbReference type="SUPFAM" id="SSF103473">
    <property type="entry name" value="MFS general substrate transporter"/>
    <property type="match status" value="1"/>
</dbReference>
<feature type="transmembrane region" description="Helical" evidence="9">
    <location>
        <begin position="363"/>
        <end position="382"/>
    </location>
</feature>
<evidence type="ECO:0000313" key="11">
    <source>
        <dbReference type="EMBL" id="KAJ53996.1"/>
    </source>
</evidence>
<proteinExistence type="inferred from homology"/>
<keyword evidence="6 9" id="KW-0812">Transmembrane</keyword>
<feature type="transmembrane region" description="Helical" evidence="9">
    <location>
        <begin position="109"/>
        <end position="131"/>
    </location>
</feature>